<keyword evidence="1" id="KW-0812">Transmembrane</keyword>
<evidence type="ECO:0000256" key="1">
    <source>
        <dbReference type="SAM" id="Phobius"/>
    </source>
</evidence>
<dbReference type="RefSeq" id="WP_169417942.1">
    <property type="nucleotide sequence ID" value="NZ_JABBFX010000001.1"/>
</dbReference>
<feature type="transmembrane region" description="Helical" evidence="1">
    <location>
        <begin position="6"/>
        <end position="30"/>
    </location>
</feature>
<keyword evidence="3" id="KW-1185">Reference proteome</keyword>
<reference evidence="2 3" key="1">
    <citation type="submission" date="2020-04" db="EMBL/GenBank/DDBJ databases">
        <title>Ramlibacter sp. G-1-2-2 isolated from soil.</title>
        <authorList>
            <person name="Dahal R.H."/>
        </authorList>
    </citation>
    <scope>NUCLEOTIDE SEQUENCE [LARGE SCALE GENOMIC DNA]</scope>
    <source>
        <strain evidence="2 3">G-1-2-2</strain>
    </source>
</reference>
<dbReference type="AlphaFoldDB" id="A0A848GZK9"/>
<proteinExistence type="predicted"/>
<protein>
    <submittedName>
        <fullName evidence="2">Uncharacterized protein</fullName>
    </submittedName>
</protein>
<evidence type="ECO:0000313" key="2">
    <source>
        <dbReference type="EMBL" id="NML43754.1"/>
    </source>
</evidence>
<dbReference type="Proteomes" id="UP000541185">
    <property type="component" value="Unassembled WGS sequence"/>
</dbReference>
<organism evidence="2 3">
    <name type="scientific">Ramlibacter agri</name>
    <dbReference type="NCBI Taxonomy" id="2728837"/>
    <lineage>
        <taxon>Bacteria</taxon>
        <taxon>Pseudomonadati</taxon>
        <taxon>Pseudomonadota</taxon>
        <taxon>Betaproteobacteria</taxon>
        <taxon>Burkholderiales</taxon>
        <taxon>Comamonadaceae</taxon>
        <taxon>Ramlibacter</taxon>
    </lineage>
</organism>
<name>A0A848GZK9_9BURK</name>
<sequence>MAPPSALARCLRIAAGVLVLLLLSESIWLWQTWPVRELLQPTHLQPAAR</sequence>
<comment type="caution">
    <text evidence="2">The sequence shown here is derived from an EMBL/GenBank/DDBJ whole genome shotgun (WGS) entry which is preliminary data.</text>
</comment>
<gene>
    <name evidence="2" type="ORF">HHL11_08335</name>
</gene>
<evidence type="ECO:0000313" key="3">
    <source>
        <dbReference type="Proteomes" id="UP000541185"/>
    </source>
</evidence>
<dbReference type="EMBL" id="JABBFX010000001">
    <property type="protein sequence ID" value="NML43754.1"/>
    <property type="molecule type" value="Genomic_DNA"/>
</dbReference>
<keyword evidence="1" id="KW-0472">Membrane</keyword>
<keyword evidence="1" id="KW-1133">Transmembrane helix</keyword>
<accession>A0A848GZK9</accession>